<keyword evidence="7" id="KW-0472">Membrane</keyword>
<keyword evidence="16" id="KW-1185">Reference proteome</keyword>
<dbReference type="OrthoDB" id="9988752at2759"/>
<dbReference type="GO" id="GO:0045499">
    <property type="term" value="F:chemorepellent activity"/>
    <property type="evidence" value="ECO:0007669"/>
    <property type="project" value="TreeGrafter"/>
</dbReference>
<reference evidence="14" key="1">
    <citation type="submission" date="2021-02" db="EMBL/GenBank/DDBJ databases">
        <authorList>
            <person name="Nowell W R."/>
        </authorList>
    </citation>
    <scope>NUCLEOTIDE SEQUENCE</scope>
</reference>
<dbReference type="FunFam" id="2.20.100.10:FF:000007">
    <property type="entry name" value="Thrombospondin 1"/>
    <property type="match status" value="1"/>
</dbReference>
<dbReference type="InterPro" id="IPR036352">
    <property type="entry name" value="Semap_dom_sf"/>
</dbReference>
<dbReference type="Proteomes" id="UP000663829">
    <property type="component" value="Unassembled WGS sequence"/>
</dbReference>
<evidence type="ECO:0000313" key="16">
    <source>
        <dbReference type="Proteomes" id="UP000663829"/>
    </source>
</evidence>
<evidence type="ECO:0000256" key="6">
    <source>
        <dbReference type="ARBA" id="ARBA00022989"/>
    </source>
</evidence>
<evidence type="ECO:0000256" key="2">
    <source>
        <dbReference type="ARBA" id="ARBA00022692"/>
    </source>
</evidence>
<keyword evidence="8" id="KW-1015">Disulfide bond</keyword>
<evidence type="ECO:0000313" key="15">
    <source>
        <dbReference type="EMBL" id="CAF3521066.1"/>
    </source>
</evidence>
<dbReference type="InterPro" id="IPR027231">
    <property type="entry name" value="Semaphorin"/>
</dbReference>
<dbReference type="SUPFAM" id="SSF103575">
    <property type="entry name" value="Plexin repeat"/>
    <property type="match status" value="1"/>
</dbReference>
<evidence type="ECO:0000259" key="13">
    <source>
        <dbReference type="PROSITE" id="PS51004"/>
    </source>
</evidence>
<dbReference type="GO" id="GO:0030215">
    <property type="term" value="F:semaphorin receptor binding"/>
    <property type="evidence" value="ECO:0007669"/>
    <property type="project" value="InterPro"/>
</dbReference>
<evidence type="ECO:0000256" key="5">
    <source>
        <dbReference type="ARBA" id="ARBA00022902"/>
    </source>
</evidence>
<dbReference type="PROSITE" id="PS50092">
    <property type="entry name" value="TSP1"/>
    <property type="match status" value="4"/>
</dbReference>
<dbReference type="GO" id="GO:0030335">
    <property type="term" value="P:positive regulation of cell migration"/>
    <property type="evidence" value="ECO:0007669"/>
    <property type="project" value="TreeGrafter"/>
</dbReference>
<evidence type="ECO:0000256" key="8">
    <source>
        <dbReference type="ARBA" id="ARBA00023157"/>
    </source>
</evidence>
<feature type="chain" id="PRO_5035596669" description="Sema domain-containing protein" evidence="12">
    <location>
        <begin position="27"/>
        <end position="949"/>
    </location>
</feature>
<dbReference type="SUPFAM" id="SSF82895">
    <property type="entry name" value="TSP-1 type 1 repeat"/>
    <property type="match status" value="4"/>
</dbReference>
<dbReference type="FunFam" id="2.20.100.10:FF:000021">
    <property type="entry name" value="semaphorin-5B isoform X1"/>
    <property type="match status" value="1"/>
</dbReference>
<keyword evidence="4" id="KW-0221">Differentiation</keyword>
<evidence type="ECO:0000313" key="14">
    <source>
        <dbReference type="EMBL" id="CAF0742564.1"/>
    </source>
</evidence>
<evidence type="ECO:0000256" key="10">
    <source>
        <dbReference type="PROSITE-ProRule" id="PRU00352"/>
    </source>
</evidence>
<feature type="region of interest" description="Disordered" evidence="11">
    <location>
        <begin position="887"/>
        <end position="908"/>
    </location>
</feature>
<dbReference type="SMART" id="SM00209">
    <property type="entry name" value="TSP1"/>
    <property type="match status" value="4"/>
</dbReference>
<keyword evidence="2" id="KW-0812">Transmembrane</keyword>
<keyword evidence="3" id="KW-0677">Repeat</keyword>
<dbReference type="InterPro" id="IPR000884">
    <property type="entry name" value="TSP1_rpt"/>
</dbReference>
<evidence type="ECO:0000256" key="1">
    <source>
        <dbReference type="ARBA" id="ARBA00004167"/>
    </source>
</evidence>
<gene>
    <name evidence="14" type="ORF">GPM918_LOCUS355</name>
    <name evidence="15" type="ORF">SRO942_LOCUS356</name>
</gene>
<accession>A0A813NTP3</accession>
<proteinExistence type="predicted"/>
<dbReference type="Pfam" id="PF00090">
    <property type="entry name" value="TSP_1"/>
    <property type="match status" value="4"/>
</dbReference>
<keyword evidence="6" id="KW-1133">Transmembrane helix</keyword>
<dbReference type="Gene3D" id="2.130.10.10">
    <property type="entry name" value="YVTN repeat-like/Quinoprotein amine dehydrogenase"/>
    <property type="match status" value="1"/>
</dbReference>
<comment type="caution">
    <text evidence="10">Lacks conserved residue(s) required for the propagation of feature annotation.</text>
</comment>
<comment type="subcellular location">
    <subcellularLocation>
        <location evidence="1">Membrane</location>
        <topology evidence="1">Single-pass membrane protein</topology>
    </subcellularLocation>
</comment>
<dbReference type="InterPro" id="IPR015943">
    <property type="entry name" value="WD40/YVTN_repeat-like_dom_sf"/>
</dbReference>
<protein>
    <recommendedName>
        <fullName evidence="13">Sema domain-containing protein</fullName>
    </recommendedName>
</protein>
<feature type="signal peptide" evidence="12">
    <location>
        <begin position="1"/>
        <end position="26"/>
    </location>
</feature>
<dbReference type="InterPro" id="IPR002165">
    <property type="entry name" value="Plexin_repeat"/>
</dbReference>
<dbReference type="Gene3D" id="3.30.1680.10">
    <property type="entry name" value="ligand-binding face of the semaphorins, domain 2"/>
    <property type="match status" value="1"/>
</dbReference>
<dbReference type="EMBL" id="CAJNOQ010000025">
    <property type="protein sequence ID" value="CAF0742564.1"/>
    <property type="molecule type" value="Genomic_DNA"/>
</dbReference>
<dbReference type="Pfam" id="PF01437">
    <property type="entry name" value="PSI"/>
    <property type="match status" value="1"/>
</dbReference>
<evidence type="ECO:0000256" key="12">
    <source>
        <dbReference type="SAM" id="SignalP"/>
    </source>
</evidence>
<evidence type="ECO:0000256" key="3">
    <source>
        <dbReference type="ARBA" id="ARBA00022737"/>
    </source>
</evidence>
<dbReference type="InterPro" id="IPR036383">
    <property type="entry name" value="TSP1_rpt_sf"/>
</dbReference>
<dbReference type="EMBL" id="CAJOBC010000025">
    <property type="protein sequence ID" value="CAF3521066.1"/>
    <property type="molecule type" value="Genomic_DNA"/>
</dbReference>
<dbReference type="SMART" id="SM00423">
    <property type="entry name" value="PSI"/>
    <property type="match status" value="1"/>
</dbReference>
<dbReference type="Pfam" id="PF01403">
    <property type="entry name" value="Sema"/>
    <property type="match status" value="1"/>
</dbReference>
<dbReference type="GO" id="GO:0005886">
    <property type="term" value="C:plasma membrane"/>
    <property type="evidence" value="ECO:0007669"/>
    <property type="project" value="TreeGrafter"/>
</dbReference>
<dbReference type="GO" id="GO:0007411">
    <property type="term" value="P:axon guidance"/>
    <property type="evidence" value="ECO:0007669"/>
    <property type="project" value="TreeGrafter"/>
</dbReference>
<organism evidence="14 16">
    <name type="scientific">Didymodactylos carnosus</name>
    <dbReference type="NCBI Taxonomy" id="1234261"/>
    <lineage>
        <taxon>Eukaryota</taxon>
        <taxon>Metazoa</taxon>
        <taxon>Spiralia</taxon>
        <taxon>Gnathifera</taxon>
        <taxon>Rotifera</taxon>
        <taxon>Eurotatoria</taxon>
        <taxon>Bdelloidea</taxon>
        <taxon>Philodinida</taxon>
        <taxon>Philodinidae</taxon>
        <taxon>Didymodactylos</taxon>
    </lineage>
</organism>
<comment type="caution">
    <text evidence="14">The sequence shown here is derived from an EMBL/GenBank/DDBJ whole genome shotgun (WGS) entry which is preliminary data.</text>
</comment>
<name>A0A813NTP3_9BILA</name>
<dbReference type="SUPFAM" id="SSF101912">
    <property type="entry name" value="Sema domain"/>
    <property type="match status" value="1"/>
</dbReference>
<feature type="domain" description="Sema" evidence="13">
    <location>
        <begin position="38"/>
        <end position="498"/>
    </location>
</feature>
<dbReference type="PANTHER" id="PTHR11036">
    <property type="entry name" value="SEMAPHORIN"/>
    <property type="match status" value="1"/>
</dbReference>
<dbReference type="AlphaFoldDB" id="A0A813NTP3"/>
<evidence type="ECO:0000256" key="9">
    <source>
        <dbReference type="ARBA" id="ARBA00023180"/>
    </source>
</evidence>
<evidence type="ECO:0000256" key="11">
    <source>
        <dbReference type="SAM" id="MobiDB-lite"/>
    </source>
</evidence>
<dbReference type="PROSITE" id="PS51004">
    <property type="entry name" value="SEMA"/>
    <property type="match status" value="1"/>
</dbReference>
<keyword evidence="9" id="KW-0325">Glycoprotein</keyword>
<keyword evidence="12" id="KW-0732">Signal</keyword>
<dbReference type="GO" id="GO:0071526">
    <property type="term" value="P:semaphorin-plexin signaling pathway"/>
    <property type="evidence" value="ECO:0007669"/>
    <property type="project" value="TreeGrafter"/>
</dbReference>
<dbReference type="PANTHER" id="PTHR11036:SF79">
    <property type="entry name" value="SEMAPHORIN 5C, ISOFORM A"/>
    <property type="match status" value="1"/>
</dbReference>
<dbReference type="InterPro" id="IPR001627">
    <property type="entry name" value="Semap_dom"/>
</dbReference>
<dbReference type="SMART" id="SM00630">
    <property type="entry name" value="Sema"/>
    <property type="match status" value="1"/>
</dbReference>
<keyword evidence="5" id="KW-0524">Neurogenesis</keyword>
<dbReference type="InterPro" id="IPR016201">
    <property type="entry name" value="PSI"/>
</dbReference>
<evidence type="ECO:0000256" key="7">
    <source>
        <dbReference type="ARBA" id="ARBA00023136"/>
    </source>
</evidence>
<dbReference type="Gene3D" id="2.20.100.10">
    <property type="entry name" value="Thrombospondin type-1 (TSP1) repeat"/>
    <property type="match status" value="4"/>
</dbReference>
<evidence type="ECO:0000256" key="4">
    <source>
        <dbReference type="ARBA" id="ARBA00022782"/>
    </source>
</evidence>
<dbReference type="Proteomes" id="UP000681722">
    <property type="component" value="Unassembled WGS sequence"/>
</dbReference>
<feature type="compositionally biased region" description="Gly residues" evidence="11">
    <location>
        <begin position="895"/>
        <end position="908"/>
    </location>
</feature>
<sequence length="949" mass="108495">MITMQLDYYIVFIFLITLLCLKNGTATTMTMDSDSWDFRYVSNDELLRSVQIFRQDGIDTYSEILIDDEKRDQIIIGAKNYILRLKLSDFQVNEVLKWEPNTNEINSCRSKIQSLTECQNHIRVLSLIDNKLFVCGTFAYKPLCTWREPNSISSIISGVQGDQISGDGKCPYNSKFKSAYLALNNSEFYSGTSSEQIVGFSDVLIERSLSIQTKQLRTQQHDSNWLRNPYFVQIIEIDNYIYVFFRETALEHLACGTSVYSRVARLCKYDDGLMKYSDTFKTFSKVRINCSIEGDTTFYFNELETLYYDYQNKLIYAGFNAPKNGLLGAAVCIYDIENLTQVFSTPFLSQKSNESFWLPANDQKEDTEKCESHGSSSTSSFSTFIPGGIRPVLRSGLFRPSFKALELDSIRIGHLFVDTLIYKNQDKITILLVITLDGRLLRKYSLLNSMTKLCLVEEVSLKPKDISIQDWTVNKATFLQDSKELILTTPISVMKLSVVRCDRFNTSLLCMGAMDPYCMWDPNHQRCVLYTTVHRNYNIQTSWTCPILNLTIDGGLSPWSSWSQCQQSTGESCSCRTRTCTHPSPRFNGKQCEGITVEISKCEVHGGWSQWSLWTQCGQTCGKSYRSRFRTCTNPVPKYNGRVCVGSEREEEMCPEILCSQDGNKDIKMTAWSDWDTCSKRCGGGIQKRRRTCFGIENCQECTEETRICNETPCPIQQAYLWGEWIRLQSIVGGYTEKRIRYVCSSEPTLKADKVSYRVCRDYEGIPVDCEEKDSIDNLRYYEWTAWSTWSECYPPCSGGKQSRRRTCLGDKCLGNDLDQRDCPICQGGWSCWSDYSECLYTLNQCRLKRKTLSTNDFINDDVNKDYFQALTNPSPHTTDTDTFTKFRSLDSSSNGGGSATSNGGGGIYKEIPSRKLNMYINPRDMINPTTKRQSIMSSMKTNLDADDL</sequence>